<dbReference type="InterPro" id="IPR003830">
    <property type="entry name" value="ComA_synth"/>
</dbReference>
<protein>
    <submittedName>
        <fullName evidence="2">Phosphosulfolactate synthase</fullName>
    </submittedName>
</protein>
<keyword evidence="3" id="KW-1185">Reference proteome</keyword>
<evidence type="ECO:0000256" key="1">
    <source>
        <dbReference type="ARBA" id="ARBA00010424"/>
    </source>
</evidence>
<dbReference type="Pfam" id="PF02679">
    <property type="entry name" value="ComA"/>
    <property type="match status" value="1"/>
</dbReference>
<dbReference type="SUPFAM" id="SSF102110">
    <property type="entry name" value="(2r)-phospho-3-sulfolactate synthase ComA"/>
    <property type="match status" value="1"/>
</dbReference>
<reference evidence="2" key="1">
    <citation type="submission" date="2022-03" db="EMBL/GenBank/DDBJ databases">
        <title>Complete genome sequence of Caldinitratiruptor microaerophilus.</title>
        <authorList>
            <person name="Mukaiyama R."/>
            <person name="Nishiyama T."/>
            <person name="Ueda K."/>
        </authorList>
    </citation>
    <scope>NUCLEOTIDE SEQUENCE</scope>
    <source>
        <strain evidence="2">JCM 16183</strain>
    </source>
</reference>
<sequence length="276" mass="29619">MGLGPWEEIDVQDVWTGSPALSPPIGAPLPGRLAKPRREGLTVVMDKGLGLAATRDVLEVAAAHVDLWKLAFGTAALYPARLLQEKIALVRSYGVDPYPGGTFIEAAYLQGRVPAVFAYVRRMGFAAVEISDGTIRLARHERRALIRAAREAGLRVLAEVGKKDPDRQPPPEALAEQGLLDLEDGAEYIIVEARESGKGVGIYDKAGEVKEDSLAVLAGALPVDRVIWEAPQKPQQQALILRFGANVSLGNVPPGEALALESLRQGWRGDTLALVT</sequence>
<dbReference type="EMBL" id="AP025628">
    <property type="protein sequence ID" value="BDG59051.1"/>
    <property type="molecule type" value="Genomic_DNA"/>
</dbReference>
<gene>
    <name evidence="2" type="ORF">caldi_01410</name>
</gene>
<evidence type="ECO:0000313" key="3">
    <source>
        <dbReference type="Proteomes" id="UP001163687"/>
    </source>
</evidence>
<comment type="similarity">
    <text evidence="1">Belongs to the phosphosulfolactate synthase family.</text>
</comment>
<evidence type="ECO:0000313" key="2">
    <source>
        <dbReference type="EMBL" id="BDG59051.1"/>
    </source>
</evidence>
<dbReference type="Gene3D" id="3.20.20.70">
    <property type="entry name" value="Aldolase class I"/>
    <property type="match status" value="1"/>
</dbReference>
<dbReference type="KEGG" id="cmic:caldi_01410"/>
<dbReference type="AlphaFoldDB" id="A0AA35CKL0"/>
<proteinExistence type="inferred from homology"/>
<organism evidence="2 3">
    <name type="scientific">Caldinitratiruptor microaerophilus</name>
    <dbReference type="NCBI Taxonomy" id="671077"/>
    <lineage>
        <taxon>Bacteria</taxon>
        <taxon>Bacillati</taxon>
        <taxon>Bacillota</taxon>
        <taxon>Clostridia</taxon>
        <taxon>Eubacteriales</taxon>
        <taxon>Symbiobacteriaceae</taxon>
        <taxon>Caldinitratiruptor</taxon>
    </lineage>
</organism>
<accession>A0AA35CKL0</accession>
<dbReference type="InterPro" id="IPR036112">
    <property type="entry name" value="ComA_synth_sf"/>
</dbReference>
<dbReference type="InterPro" id="IPR013785">
    <property type="entry name" value="Aldolase_TIM"/>
</dbReference>
<dbReference type="PANTHER" id="PTHR48413:SF1">
    <property type="entry name" value="PROTEIN HEAT-STRESS-ASSOCIATED 32"/>
    <property type="match status" value="1"/>
</dbReference>
<dbReference type="PANTHER" id="PTHR48413">
    <property type="match status" value="1"/>
</dbReference>
<name>A0AA35CKL0_9FIRM</name>
<dbReference type="Proteomes" id="UP001163687">
    <property type="component" value="Chromosome"/>
</dbReference>